<evidence type="ECO:0000256" key="7">
    <source>
        <dbReference type="SAM" id="MobiDB-lite"/>
    </source>
</evidence>
<dbReference type="EMBL" id="NHTK01001020">
    <property type="protein sequence ID" value="PPR03781.1"/>
    <property type="molecule type" value="Genomic_DNA"/>
</dbReference>
<gene>
    <name evidence="8" type="ORF">CVT24_007523</name>
</gene>
<dbReference type="Gene3D" id="3.20.170.30">
    <property type="match status" value="1"/>
</dbReference>
<evidence type="ECO:0000256" key="1">
    <source>
        <dbReference type="ARBA" id="ARBA00003343"/>
    </source>
</evidence>
<sequence length="335" mass="36401">MLGHQRYYSATASVARSLKSVFKGPQFRVSKTALDPKNLGMAESSQSSVAATTADLKGKAPRKGEARTPNAKKKDPAPRTGQQAVSTKLRGLPKDSPDVRISKTLSYLLRHGAEKEGLKLRTDGYIKVDDLLQNPKLKSQLLTLDQVKEIVKADAKQRYDLILETPEGQKLKLADTVAPVAGVEDTAATSSSTHPTGTWWIKANQGHSIKTVQLELQPIHSLADVPSGIVVHGTTRAAWKLIAQSGLSKMNRNHIHLAQDVTGKGVVSGMRNSSQVLIFINLTKALEAGLKFFLSDNGVVLTEGDERGFLDREFFDRVEDSKGTPITGWKESPSS</sequence>
<dbReference type="Gene3D" id="1.10.10.970">
    <property type="entry name" value="RNA 2'-phosphotransferase, Tpt1/KptA family, N-terminal domain"/>
    <property type="match status" value="1"/>
</dbReference>
<dbReference type="OrthoDB" id="419694at2759"/>
<dbReference type="STRING" id="181874.A0A409YL48"/>
<feature type="region of interest" description="Disordered" evidence="7">
    <location>
        <begin position="38"/>
        <end position="96"/>
    </location>
</feature>
<comment type="similarity">
    <text evidence="2">Belongs to the KptA/TPT1 family.</text>
</comment>
<dbReference type="GO" id="GO:0000215">
    <property type="term" value="F:tRNA 2'-phosphotransferase activity"/>
    <property type="evidence" value="ECO:0007669"/>
    <property type="project" value="UniProtKB-EC"/>
</dbReference>
<dbReference type="InterPro" id="IPR042081">
    <property type="entry name" value="RNA_2'-PTrans_C"/>
</dbReference>
<dbReference type="EC" id="2.7.1.160" evidence="3"/>
<protein>
    <recommendedName>
        <fullName evidence="3">2'-phosphotransferase</fullName>
        <ecNumber evidence="3">2.7.1.160</ecNumber>
    </recommendedName>
</protein>
<organism evidence="8 9">
    <name type="scientific">Panaeolus cyanescens</name>
    <dbReference type="NCBI Taxonomy" id="181874"/>
    <lineage>
        <taxon>Eukaryota</taxon>
        <taxon>Fungi</taxon>
        <taxon>Dikarya</taxon>
        <taxon>Basidiomycota</taxon>
        <taxon>Agaricomycotina</taxon>
        <taxon>Agaricomycetes</taxon>
        <taxon>Agaricomycetidae</taxon>
        <taxon>Agaricales</taxon>
        <taxon>Agaricineae</taxon>
        <taxon>Galeropsidaceae</taxon>
        <taxon>Panaeolus</taxon>
    </lineage>
</organism>
<dbReference type="GO" id="GO:0006388">
    <property type="term" value="P:tRNA splicing, via endonucleolytic cleavage and ligation"/>
    <property type="evidence" value="ECO:0007669"/>
    <property type="project" value="TreeGrafter"/>
</dbReference>
<feature type="compositionally biased region" description="Basic and acidic residues" evidence="7">
    <location>
        <begin position="56"/>
        <end position="77"/>
    </location>
</feature>
<name>A0A409YL48_9AGAR</name>
<evidence type="ECO:0000256" key="3">
    <source>
        <dbReference type="ARBA" id="ARBA00012007"/>
    </source>
</evidence>
<dbReference type="PANTHER" id="PTHR12684">
    <property type="entry name" value="PUTATIVE PHOSPHOTRANSFERASE"/>
    <property type="match status" value="1"/>
</dbReference>
<dbReference type="AlphaFoldDB" id="A0A409YL48"/>
<dbReference type="SUPFAM" id="SSF56399">
    <property type="entry name" value="ADP-ribosylation"/>
    <property type="match status" value="1"/>
</dbReference>
<dbReference type="Proteomes" id="UP000284842">
    <property type="component" value="Unassembled WGS sequence"/>
</dbReference>
<comment type="caution">
    <text evidence="8">The sequence shown here is derived from an EMBL/GenBank/DDBJ whole genome shotgun (WGS) entry which is preliminary data.</text>
</comment>
<evidence type="ECO:0000256" key="2">
    <source>
        <dbReference type="ARBA" id="ARBA00009836"/>
    </source>
</evidence>
<accession>A0A409YL48</accession>
<keyword evidence="5" id="KW-0520">NAD</keyword>
<evidence type="ECO:0000313" key="8">
    <source>
        <dbReference type="EMBL" id="PPR03781.1"/>
    </source>
</evidence>
<comment type="catalytic activity">
    <reaction evidence="6">
        <text>2'-phospho-[ligated tRNA] + NAD(+) = mature tRNA + ADP-alpha-D-ribose 1'',2''-cyclic phosphate + nicotinamide</text>
        <dbReference type="Rhea" id="RHEA:23324"/>
        <dbReference type="Rhea" id="RHEA-COMP:11106"/>
        <dbReference type="Rhea" id="RHEA-COMP:11107"/>
        <dbReference type="ChEBI" id="CHEBI:17154"/>
        <dbReference type="ChEBI" id="CHEBI:57540"/>
        <dbReference type="ChEBI" id="CHEBI:76596"/>
        <dbReference type="ChEBI" id="CHEBI:82883"/>
        <dbReference type="ChEBI" id="CHEBI:85027"/>
        <dbReference type="EC" id="2.7.1.160"/>
    </reaction>
</comment>
<dbReference type="Pfam" id="PF01885">
    <property type="entry name" value="PTS_2-RNA"/>
    <property type="match status" value="1"/>
</dbReference>
<evidence type="ECO:0000256" key="5">
    <source>
        <dbReference type="ARBA" id="ARBA00023027"/>
    </source>
</evidence>
<dbReference type="InterPro" id="IPR042080">
    <property type="entry name" value="RNA_2'-PTrans_N"/>
</dbReference>
<dbReference type="InParanoid" id="A0A409YL48"/>
<dbReference type="InterPro" id="IPR002745">
    <property type="entry name" value="Ptrans_KptA/Tpt1"/>
</dbReference>
<evidence type="ECO:0000313" key="9">
    <source>
        <dbReference type="Proteomes" id="UP000284842"/>
    </source>
</evidence>
<keyword evidence="4" id="KW-0808">Transferase</keyword>
<comment type="function">
    <text evidence="1">Catalyzes the last step of tRNA splicing, the transfer of the splice junction 2'-phosphate from ligated tRNA to NAD to produce ADP-ribose 1''-2'' cyclic phosphate.</text>
</comment>
<dbReference type="PANTHER" id="PTHR12684:SF2">
    <property type="entry name" value="TRNA 2'-PHOSPHOTRANSFERASE 1"/>
    <property type="match status" value="1"/>
</dbReference>
<dbReference type="FunCoup" id="A0A409YL48">
    <property type="interactions" value="27"/>
</dbReference>
<reference evidence="8 9" key="1">
    <citation type="journal article" date="2018" name="Evol. Lett.">
        <title>Horizontal gene cluster transfer increased hallucinogenic mushroom diversity.</title>
        <authorList>
            <person name="Reynolds H.T."/>
            <person name="Vijayakumar V."/>
            <person name="Gluck-Thaler E."/>
            <person name="Korotkin H.B."/>
            <person name="Matheny P.B."/>
            <person name="Slot J.C."/>
        </authorList>
    </citation>
    <scope>NUCLEOTIDE SEQUENCE [LARGE SCALE GENOMIC DNA]</scope>
    <source>
        <strain evidence="8 9">2629</strain>
    </source>
</reference>
<keyword evidence="9" id="KW-1185">Reference proteome</keyword>
<evidence type="ECO:0000256" key="4">
    <source>
        <dbReference type="ARBA" id="ARBA00022679"/>
    </source>
</evidence>
<proteinExistence type="inferred from homology"/>
<evidence type="ECO:0000256" key="6">
    <source>
        <dbReference type="ARBA" id="ARBA00047949"/>
    </source>
</evidence>